<keyword evidence="5" id="KW-1185">Reference proteome</keyword>
<dbReference type="AlphaFoldDB" id="A0A938Y9F4"/>
<feature type="transmembrane region" description="Helical" evidence="2">
    <location>
        <begin position="86"/>
        <end position="109"/>
    </location>
</feature>
<sequence length="389" mass="40667">MLALSLSFAAVSAALALAALLWRRPDSVLLAVALGCAGAWCLLKSEQWTGEELWTSVHWLPAVAGWCGALLVLSRRMTTPRWRPRPALAAVLVGVPLLVAAVDLALSDLDVLGGWAEVGGRRDLVPGPGWYVVVFYDTLLVSATLYFLIARLTTSAGRDRWVVVTVLALLGVTAVAQAAPSGTDHISLFAALATWALAYGVLVERLTEVPPAGSVGGLPRLDPVTGCLDRASLDAALGHALTLAETTGQPLSLALLDVDDLKTVNDRDGHLAGDRVLRGLAESIGEARIPDAVLGRFGGDEFVLLLPGRDAAEATQVLSELRSDCRGPARLPDASTLGVTFSAGVASHLPGGSTRDLLEAADRAMYRAKAAGKDRHATDATATDSPARS</sequence>
<accession>A0A938Y9F4</accession>
<evidence type="ECO:0000313" key="4">
    <source>
        <dbReference type="EMBL" id="MBM9459891.1"/>
    </source>
</evidence>
<reference evidence="4" key="1">
    <citation type="submission" date="2021-01" db="EMBL/GenBank/DDBJ databases">
        <title>Novel species in genus Nocardioides.</title>
        <authorList>
            <person name="Zhang G."/>
        </authorList>
    </citation>
    <scope>NUCLEOTIDE SEQUENCE</scope>
    <source>
        <strain evidence="4">Zg-536</strain>
    </source>
</reference>
<dbReference type="Pfam" id="PF00990">
    <property type="entry name" value="GGDEF"/>
    <property type="match status" value="1"/>
</dbReference>
<dbReference type="InterPro" id="IPR050469">
    <property type="entry name" value="Diguanylate_Cyclase"/>
</dbReference>
<dbReference type="Proteomes" id="UP000663791">
    <property type="component" value="Unassembled WGS sequence"/>
</dbReference>
<dbReference type="PANTHER" id="PTHR45138:SF24">
    <property type="entry name" value="DIGUANYLATE CYCLASE DGCC-RELATED"/>
    <property type="match status" value="1"/>
</dbReference>
<dbReference type="CDD" id="cd01949">
    <property type="entry name" value="GGDEF"/>
    <property type="match status" value="1"/>
</dbReference>
<feature type="transmembrane region" description="Helical" evidence="2">
    <location>
        <begin position="53"/>
        <end position="74"/>
    </location>
</feature>
<evidence type="ECO:0000256" key="1">
    <source>
        <dbReference type="SAM" id="MobiDB-lite"/>
    </source>
</evidence>
<evidence type="ECO:0000256" key="2">
    <source>
        <dbReference type="SAM" id="Phobius"/>
    </source>
</evidence>
<dbReference type="InterPro" id="IPR043128">
    <property type="entry name" value="Rev_trsase/Diguanyl_cyclase"/>
</dbReference>
<proteinExistence type="predicted"/>
<keyword evidence="2" id="KW-0472">Membrane</keyword>
<feature type="compositionally biased region" description="Polar residues" evidence="1">
    <location>
        <begin position="380"/>
        <end position="389"/>
    </location>
</feature>
<dbReference type="Pfam" id="PF16927">
    <property type="entry name" value="HisKA_7TM"/>
    <property type="match status" value="1"/>
</dbReference>
<comment type="caution">
    <text evidence="4">The sequence shown here is derived from an EMBL/GenBank/DDBJ whole genome shotgun (WGS) entry which is preliminary data.</text>
</comment>
<dbReference type="GO" id="GO:0052621">
    <property type="term" value="F:diguanylate cyclase activity"/>
    <property type="evidence" value="ECO:0007669"/>
    <property type="project" value="TreeGrafter"/>
</dbReference>
<dbReference type="PANTHER" id="PTHR45138">
    <property type="entry name" value="REGULATORY COMPONENTS OF SENSORY TRANSDUCTION SYSTEM"/>
    <property type="match status" value="1"/>
</dbReference>
<dbReference type="SMART" id="SM00267">
    <property type="entry name" value="GGDEF"/>
    <property type="match status" value="1"/>
</dbReference>
<feature type="compositionally biased region" description="Basic and acidic residues" evidence="1">
    <location>
        <begin position="369"/>
        <end position="378"/>
    </location>
</feature>
<protein>
    <submittedName>
        <fullName evidence="4">GGDEF domain-containing protein</fullName>
    </submittedName>
</protein>
<evidence type="ECO:0000313" key="5">
    <source>
        <dbReference type="Proteomes" id="UP000663791"/>
    </source>
</evidence>
<feature type="transmembrane region" description="Helical" evidence="2">
    <location>
        <begin position="161"/>
        <end position="179"/>
    </location>
</feature>
<evidence type="ECO:0000259" key="3">
    <source>
        <dbReference type="PROSITE" id="PS50887"/>
    </source>
</evidence>
<keyword evidence="2" id="KW-0812">Transmembrane</keyword>
<dbReference type="SUPFAM" id="SSF55073">
    <property type="entry name" value="Nucleotide cyclase"/>
    <property type="match status" value="1"/>
</dbReference>
<dbReference type="InterPro" id="IPR000160">
    <property type="entry name" value="GGDEF_dom"/>
</dbReference>
<dbReference type="InterPro" id="IPR031621">
    <property type="entry name" value="HisKA_7TM"/>
</dbReference>
<dbReference type="GO" id="GO:0043709">
    <property type="term" value="P:cell adhesion involved in single-species biofilm formation"/>
    <property type="evidence" value="ECO:0007669"/>
    <property type="project" value="TreeGrafter"/>
</dbReference>
<gene>
    <name evidence="4" type="ORF">JK386_08230</name>
</gene>
<feature type="transmembrane region" description="Helical" evidence="2">
    <location>
        <begin position="129"/>
        <end position="149"/>
    </location>
</feature>
<organism evidence="4 5">
    <name type="scientific">Nocardioides faecalis</name>
    <dbReference type="NCBI Taxonomy" id="2803858"/>
    <lineage>
        <taxon>Bacteria</taxon>
        <taxon>Bacillati</taxon>
        <taxon>Actinomycetota</taxon>
        <taxon>Actinomycetes</taxon>
        <taxon>Propionibacteriales</taxon>
        <taxon>Nocardioidaceae</taxon>
        <taxon>Nocardioides</taxon>
    </lineage>
</organism>
<dbReference type="PROSITE" id="PS50887">
    <property type="entry name" value="GGDEF"/>
    <property type="match status" value="1"/>
</dbReference>
<dbReference type="InterPro" id="IPR029787">
    <property type="entry name" value="Nucleotide_cyclase"/>
</dbReference>
<dbReference type="EMBL" id="JAERTX010000006">
    <property type="protein sequence ID" value="MBM9459891.1"/>
    <property type="molecule type" value="Genomic_DNA"/>
</dbReference>
<dbReference type="GO" id="GO:1902201">
    <property type="term" value="P:negative regulation of bacterial-type flagellum-dependent cell motility"/>
    <property type="evidence" value="ECO:0007669"/>
    <property type="project" value="TreeGrafter"/>
</dbReference>
<name>A0A938Y9F4_9ACTN</name>
<dbReference type="NCBIfam" id="TIGR00254">
    <property type="entry name" value="GGDEF"/>
    <property type="match status" value="1"/>
</dbReference>
<dbReference type="Gene3D" id="3.30.70.270">
    <property type="match status" value="1"/>
</dbReference>
<keyword evidence="2" id="KW-1133">Transmembrane helix</keyword>
<feature type="domain" description="GGDEF" evidence="3">
    <location>
        <begin position="249"/>
        <end position="381"/>
    </location>
</feature>
<dbReference type="GO" id="GO:0005886">
    <property type="term" value="C:plasma membrane"/>
    <property type="evidence" value="ECO:0007669"/>
    <property type="project" value="TreeGrafter"/>
</dbReference>
<feature type="region of interest" description="Disordered" evidence="1">
    <location>
        <begin position="369"/>
        <end position="389"/>
    </location>
</feature>
<dbReference type="RefSeq" id="WP_205291200.1">
    <property type="nucleotide sequence ID" value="NZ_CP074406.1"/>
</dbReference>